<dbReference type="PANTHER" id="PTHR21310">
    <property type="entry name" value="AMINOGLYCOSIDE PHOSPHOTRANSFERASE-RELATED-RELATED"/>
    <property type="match status" value="1"/>
</dbReference>
<dbReference type="Proteomes" id="UP000557566">
    <property type="component" value="Unassembled WGS sequence"/>
</dbReference>
<keyword evidence="3" id="KW-1185">Reference proteome</keyword>
<organism evidence="2 3">
    <name type="scientific">Ophiocordyceps sinensis</name>
    <dbReference type="NCBI Taxonomy" id="72228"/>
    <lineage>
        <taxon>Eukaryota</taxon>
        <taxon>Fungi</taxon>
        <taxon>Dikarya</taxon>
        <taxon>Ascomycota</taxon>
        <taxon>Pezizomycotina</taxon>
        <taxon>Sordariomycetes</taxon>
        <taxon>Hypocreomycetidae</taxon>
        <taxon>Hypocreales</taxon>
        <taxon>Ophiocordycipitaceae</taxon>
        <taxon>Ophiocordyceps</taxon>
    </lineage>
</organism>
<dbReference type="InterPro" id="IPR002575">
    <property type="entry name" value="Aminoglycoside_PTrfase"/>
</dbReference>
<sequence>MSCPVRDSIREIDDNSWLIGDILLLSRRSLPVPEAPCPEATWTDATGSYYIVKAQHPLPLSRPLSDTSPFKKVYDAGDATAVWIFGDAVCKVKLIYDPDETREYDTLYALSKRPLSFMIPEIYYYTECDGRYYLFLRKMPGETLMEAWHKANEDIKQGYASQMVDICKELAIWQADRITGIDGRHLSDQYLVFRDSKDFSHETLKKNCEEVGMDCSTFHFYHCDLGPGNIFVDADAQRIVGVIDWETAGFVPKEWIRTKFCVSSGLNFDLEADEATKGEWRARVQGELEDHGYPQLAHERMAWSERNN</sequence>
<dbReference type="Pfam" id="PF01636">
    <property type="entry name" value="APH"/>
    <property type="match status" value="1"/>
</dbReference>
<dbReference type="SUPFAM" id="SSF56112">
    <property type="entry name" value="Protein kinase-like (PK-like)"/>
    <property type="match status" value="1"/>
</dbReference>
<evidence type="ECO:0000313" key="3">
    <source>
        <dbReference type="Proteomes" id="UP000557566"/>
    </source>
</evidence>
<dbReference type="EMBL" id="JAAVMX010000002">
    <property type="protein sequence ID" value="KAF4511745.1"/>
    <property type="molecule type" value="Genomic_DNA"/>
</dbReference>
<reference evidence="2 3" key="1">
    <citation type="journal article" date="2020" name="Genome Biol. Evol.">
        <title>A new high-quality draft genome assembly of the Chinese cordyceps Ophiocordyceps sinensis.</title>
        <authorList>
            <person name="Shu R."/>
            <person name="Zhang J."/>
            <person name="Meng Q."/>
            <person name="Zhang H."/>
            <person name="Zhou G."/>
            <person name="Li M."/>
            <person name="Wu P."/>
            <person name="Zhao Y."/>
            <person name="Chen C."/>
            <person name="Qin Q."/>
        </authorList>
    </citation>
    <scope>NUCLEOTIDE SEQUENCE [LARGE SCALE GENOMIC DNA]</scope>
    <source>
        <strain evidence="2 3">IOZ07</strain>
    </source>
</reference>
<evidence type="ECO:0000313" key="2">
    <source>
        <dbReference type="EMBL" id="KAF4511745.1"/>
    </source>
</evidence>
<protein>
    <recommendedName>
        <fullName evidence="1">Aminoglycoside phosphotransferase domain-containing protein</fullName>
    </recommendedName>
</protein>
<dbReference type="InterPro" id="IPR051678">
    <property type="entry name" value="AGP_Transferase"/>
</dbReference>
<evidence type="ECO:0000259" key="1">
    <source>
        <dbReference type="Pfam" id="PF01636"/>
    </source>
</evidence>
<dbReference type="Gene3D" id="3.90.1200.10">
    <property type="match status" value="1"/>
</dbReference>
<accession>A0A8H4V8P8</accession>
<comment type="caution">
    <text evidence="2">The sequence shown here is derived from an EMBL/GenBank/DDBJ whole genome shotgun (WGS) entry which is preliminary data.</text>
</comment>
<proteinExistence type="predicted"/>
<dbReference type="AlphaFoldDB" id="A0A8H4V8P8"/>
<gene>
    <name evidence="2" type="ORF">G6O67_000958</name>
</gene>
<dbReference type="PANTHER" id="PTHR21310:SF58">
    <property type="entry name" value="AMINOGLYCOSIDE PHOSPHOTRANSFERASE DOMAIN-CONTAINING PROTEIN"/>
    <property type="match status" value="1"/>
</dbReference>
<dbReference type="OrthoDB" id="5404599at2759"/>
<dbReference type="InterPro" id="IPR011009">
    <property type="entry name" value="Kinase-like_dom_sf"/>
</dbReference>
<feature type="domain" description="Aminoglycoside phosphotransferase" evidence="1">
    <location>
        <begin position="97"/>
        <end position="250"/>
    </location>
</feature>
<name>A0A8H4V8P8_9HYPO</name>